<dbReference type="NCBIfam" id="TIGR04256">
    <property type="entry name" value="GxxExxY"/>
    <property type="match status" value="1"/>
</dbReference>
<reference evidence="1 2" key="1">
    <citation type="journal article" date="2010" name="Stand. Genomic Sci.">
        <title>Complete genome sequence of Coraliomargarita akajimensis type strain (04OKA010-24).</title>
        <authorList>
            <person name="Mavromatis K."/>
            <person name="Abt B."/>
            <person name="Brambilla E."/>
            <person name="Lapidus A."/>
            <person name="Copeland A."/>
            <person name="Deshpande S."/>
            <person name="Nolan M."/>
            <person name="Lucas S."/>
            <person name="Tice H."/>
            <person name="Cheng J.F."/>
            <person name="Han C."/>
            <person name="Detter J.C."/>
            <person name="Woyke T."/>
            <person name="Goodwin L."/>
            <person name="Pitluck S."/>
            <person name="Held B."/>
            <person name="Brettin T."/>
            <person name="Tapia R."/>
            <person name="Ivanova N."/>
            <person name="Mikhailova N."/>
            <person name="Pati A."/>
            <person name="Liolios K."/>
            <person name="Chen A."/>
            <person name="Palaniappan K."/>
            <person name="Land M."/>
            <person name="Hauser L."/>
            <person name="Chang Y.J."/>
            <person name="Jeffries C.D."/>
            <person name="Rohde M."/>
            <person name="Goker M."/>
            <person name="Bristow J."/>
            <person name="Eisen J.A."/>
            <person name="Markowitz V."/>
            <person name="Hugenholtz P."/>
            <person name="Klenk H.P."/>
            <person name="Kyrpides N.C."/>
        </authorList>
    </citation>
    <scope>NUCLEOTIDE SEQUENCE [LARGE SCALE GENOMIC DNA]</scope>
    <source>
        <strain evidence="2">DSM 45221 / IAM 15411 / JCM 23193 / KCTC 12865</strain>
    </source>
</reference>
<dbReference type="Proteomes" id="UP000000925">
    <property type="component" value="Chromosome"/>
</dbReference>
<dbReference type="OrthoDB" id="9798792at2"/>
<dbReference type="eggNOG" id="COG0614">
    <property type="taxonomic scope" value="Bacteria"/>
</dbReference>
<sequence length="125" mass="14449">MSEIVYKDESYQIIGACMEVYNELGCGFLEAVYQEVLKLEFELRGIPFIREKELRIHYKENLLTTRYRADFVLHDKIVLETKAHESLSNRDGSQVLNYLNATQMKLGLLVNFGSAEGLQSKRNVL</sequence>
<dbReference type="AlphaFoldDB" id="D5EQ43"/>
<dbReference type="InterPro" id="IPR026350">
    <property type="entry name" value="GxxExxY"/>
</dbReference>
<accession>D5EQ43</accession>
<dbReference type="KEGG" id="caa:Caka_0787"/>
<name>D5EQ43_CORAD</name>
<gene>
    <name evidence="1" type="ordered locus">Caka_0787</name>
</gene>
<organism evidence="1 2">
    <name type="scientific">Coraliomargarita akajimensis (strain DSM 45221 / IAM 15411 / JCM 23193 / KCTC 12865 / 04OKA010-24)</name>
    <dbReference type="NCBI Taxonomy" id="583355"/>
    <lineage>
        <taxon>Bacteria</taxon>
        <taxon>Pseudomonadati</taxon>
        <taxon>Verrucomicrobiota</taxon>
        <taxon>Opitutia</taxon>
        <taxon>Puniceicoccales</taxon>
        <taxon>Coraliomargaritaceae</taxon>
        <taxon>Coraliomargarita</taxon>
    </lineage>
</organism>
<dbReference type="HOGENOM" id="CLU_134960_0_0_0"/>
<dbReference type="RefSeq" id="WP_013042535.1">
    <property type="nucleotide sequence ID" value="NC_014008.1"/>
</dbReference>
<dbReference type="Pfam" id="PF13366">
    <property type="entry name" value="PDDEXK_3"/>
    <property type="match status" value="1"/>
</dbReference>
<proteinExistence type="predicted"/>
<keyword evidence="2" id="KW-1185">Reference proteome</keyword>
<protein>
    <recommendedName>
        <fullName evidence="3">GxxExxY protein</fullName>
    </recommendedName>
</protein>
<dbReference type="STRING" id="583355.Caka_0787"/>
<evidence type="ECO:0000313" key="2">
    <source>
        <dbReference type="Proteomes" id="UP000000925"/>
    </source>
</evidence>
<evidence type="ECO:0008006" key="3">
    <source>
        <dbReference type="Google" id="ProtNLM"/>
    </source>
</evidence>
<evidence type="ECO:0000313" key="1">
    <source>
        <dbReference type="EMBL" id="ADE53811.1"/>
    </source>
</evidence>
<dbReference type="EMBL" id="CP001998">
    <property type="protein sequence ID" value="ADE53811.1"/>
    <property type="molecule type" value="Genomic_DNA"/>
</dbReference>